<dbReference type="PANTHER" id="PTHR43357:SF4">
    <property type="entry name" value="INNER MEMBRANE ABC TRANSPORTER PERMEASE PROTEIN YDCV"/>
    <property type="match status" value="1"/>
</dbReference>
<comment type="caution">
    <text evidence="11">The sequence shown here is derived from an EMBL/GenBank/DDBJ whole genome shotgun (WGS) entry which is preliminary data.</text>
</comment>
<evidence type="ECO:0000313" key="12">
    <source>
        <dbReference type="Proteomes" id="UP000321058"/>
    </source>
</evidence>
<evidence type="ECO:0000313" key="11">
    <source>
        <dbReference type="EMBL" id="GEP54536.1"/>
    </source>
</evidence>
<evidence type="ECO:0000256" key="1">
    <source>
        <dbReference type="ARBA" id="ARBA00004429"/>
    </source>
</evidence>
<evidence type="ECO:0000259" key="10">
    <source>
        <dbReference type="PROSITE" id="PS50928"/>
    </source>
</evidence>
<feature type="transmembrane region" description="Helical" evidence="8">
    <location>
        <begin position="78"/>
        <end position="109"/>
    </location>
</feature>
<evidence type="ECO:0000256" key="4">
    <source>
        <dbReference type="ARBA" id="ARBA00022519"/>
    </source>
</evidence>
<feature type="transmembrane region" description="Helical" evidence="8">
    <location>
        <begin position="547"/>
        <end position="570"/>
    </location>
</feature>
<dbReference type="InterPro" id="IPR035906">
    <property type="entry name" value="MetI-like_sf"/>
</dbReference>
<evidence type="ECO:0000256" key="3">
    <source>
        <dbReference type="ARBA" id="ARBA00022475"/>
    </source>
</evidence>
<feature type="transmembrane region" description="Helical" evidence="8">
    <location>
        <begin position="446"/>
        <end position="465"/>
    </location>
</feature>
<feature type="transmembrane region" description="Helical" evidence="8">
    <location>
        <begin position="502"/>
        <end position="527"/>
    </location>
</feature>
<organism evidence="11 12">
    <name type="scientific">Reyranella soli</name>
    <dbReference type="NCBI Taxonomy" id="1230389"/>
    <lineage>
        <taxon>Bacteria</taxon>
        <taxon>Pseudomonadati</taxon>
        <taxon>Pseudomonadota</taxon>
        <taxon>Alphaproteobacteria</taxon>
        <taxon>Hyphomicrobiales</taxon>
        <taxon>Reyranellaceae</taxon>
        <taxon>Reyranella</taxon>
    </lineage>
</organism>
<reference evidence="11 12" key="1">
    <citation type="submission" date="2019-07" db="EMBL/GenBank/DDBJ databases">
        <title>Whole genome shotgun sequence of Reyranella soli NBRC 108950.</title>
        <authorList>
            <person name="Hosoyama A."/>
            <person name="Uohara A."/>
            <person name="Ohji S."/>
            <person name="Ichikawa N."/>
        </authorList>
    </citation>
    <scope>NUCLEOTIDE SEQUENCE [LARGE SCALE GENOMIC DNA]</scope>
    <source>
        <strain evidence="11 12">NBRC 108950</strain>
    </source>
</reference>
<gene>
    <name evidence="11" type="ORF">RSO01_17020</name>
</gene>
<feature type="transmembrane region" description="Helical" evidence="8">
    <location>
        <begin position="214"/>
        <end position="237"/>
    </location>
</feature>
<dbReference type="GO" id="GO:0055085">
    <property type="term" value="P:transmembrane transport"/>
    <property type="evidence" value="ECO:0007669"/>
    <property type="project" value="InterPro"/>
</dbReference>
<feature type="region of interest" description="Disordered" evidence="9">
    <location>
        <begin position="1"/>
        <end position="21"/>
    </location>
</feature>
<feature type="domain" description="ABC transmembrane type-1" evidence="10">
    <location>
        <begin position="378"/>
        <end position="570"/>
    </location>
</feature>
<evidence type="ECO:0000256" key="7">
    <source>
        <dbReference type="ARBA" id="ARBA00023136"/>
    </source>
</evidence>
<comment type="similarity">
    <text evidence="8">Belongs to the binding-protein-dependent transport system permease family.</text>
</comment>
<feature type="transmembrane region" description="Helical" evidence="8">
    <location>
        <begin position="322"/>
        <end position="345"/>
    </location>
</feature>
<evidence type="ECO:0000256" key="2">
    <source>
        <dbReference type="ARBA" id="ARBA00022448"/>
    </source>
</evidence>
<dbReference type="OrthoDB" id="27542at2"/>
<evidence type="ECO:0000256" key="8">
    <source>
        <dbReference type="RuleBase" id="RU363032"/>
    </source>
</evidence>
<keyword evidence="2 8" id="KW-0813">Transport</keyword>
<keyword evidence="12" id="KW-1185">Reference proteome</keyword>
<evidence type="ECO:0000256" key="6">
    <source>
        <dbReference type="ARBA" id="ARBA00022989"/>
    </source>
</evidence>
<comment type="subcellular location">
    <subcellularLocation>
        <location evidence="1">Cell inner membrane</location>
        <topology evidence="1">Multi-pass membrane protein</topology>
    </subcellularLocation>
    <subcellularLocation>
        <location evidence="8">Cell membrane</location>
        <topology evidence="8">Multi-pass membrane protein</topology>
    </subcellularLocation>
</comment>
<accession>A0A512N6C7</accession>
<evidence type="ECO:0000256" key="9">
    <source>
        <dbReference type="SAM" id="MobiDB-lite"/>
    </source>
</evidence>
<protein>
    <submittedName>
        <fullName evidence="11">Membrane protein</fullName>
    </submittedName>
</protein>
<dbReference type="PANTHER" id="PTHR43357">
    <property type="entry name" value="INNER MEMBRANE ABC TRANSPORTER PERMEASE PROTEIN YDCV"/>
    <property type="match status" value="1"/>
</dbReference>
<dbReference type="Proteomes" id="UP000321058">
    <property type="component" value="Unassembled WGS sequence"/>
</dbReference>
<dbReference type="GO" id="GO:0005886">
    <property type="term" value="C:plasma membrane"/>
    <property type="evidence" value="ECO:0007669"/>
    <property type="project" value="UniProtKB-SubCell"/>
</dbReference>
<sequence length="579" mass="62711">MATADSSIGQPAEQVAGGRPRRGPRLETLLPAGLTVLVALLVLYPMGMVVFGTFWSAAPGQPGAFTLENWRSVLGDPVTFEVLLTSLAIAIPRTLLALVLATVFAWCIARTNTPAKRLLEGLLVFMFFLPELPWVLAWMLLGAPNVGLLNQWLGALVPGGEGLIDVYSYGGLIVLGAARSAPVLFLFIHPALLAMDATLEEAARMAGASAWCTVWRINFPLLLPALLASGILSFVVAMESFEIPQLLGTPANIFVFTTRIYDLAYGGHVANFGAAMVLALILLVLTGSLIVVQWRLLRGRAYTTVSGRGFKAQPLDLGAGRWVAFAVILGFFVVFGALPMVVLLLNSFMELSGFISWEMFTTQHWANALGREEVLKSIRDTLMVGIAAATLGVVVSLFISYVVTRTTWGGRKVLDMMAWGPWAIPGLVMSLGFLWAFVWLPIYGTLWVVVLALVARGLPVASRFFTSTMVQLSAELEESARVHGGSWLRTFLRIWLPLLRPAVIGAWILLFVIAVRVLDVVVLLAGSGVRMLSVDIFLWTVTGRQEAGSVLALIQTALVILGYVAVRLIARRTLQQPAS</sequence>
<feature type="transmembrane region" description="Helical" evidence="8">
    <location>
        <begin position="29"/>
        <end position="58"/>
    </location>
</feature>
<dbReference type="AlphaFoldDB" id="A0A512N6C7"/>
<proteinExistence type="inferred from homology"/>
<dbReference type="RefSeq" id="WP_147148180.1">
    <property type="nucleotide sequence ID" value="NZ_BKAJ01000031.1"/>
</dbReference>
<feature type="transmembrane region" description="Helical" evidence="8">
    <location>
        <begin position="272"/>
        <end position="292"/>
    </location>
</feature>
<dbReference type="CDD" id="cd06261">
    <property type="entry name" value="TM_PBP2"/>
    <property type="match status" value="2"/>
</dbReference>
<feature type="transmembrane region" description="Helical" evidence="8">
    <location>
        <begin position="416"/>
        <end position="440"/>
    </location>
</feature>
<dbReference type="EMBL" id="BKAJ01000031">
    <property type="protein sequence ID" value="GEP54536.1"/>
    <property type="molecule type" value="Genomic_DNA"/>
</dbReference>
<dbReference type="PROSITE" id="PS50928">
    <property type="entry name" value="ABC_TM1"/>
    <property type="match status" value="2"/>
</dbReference>
<keyword evidence="7 8" id="KW-0472">Membrane</keyword>
<keyword evidence="3" id="KW-1003">Cell membrane</keyword>
<dbReference type="Pfam" id="PF00528">
    <property type="entry name" value="BPD_transp_1"/>
    <property type="match status" value="2"/>
</dbReference>
<keyword evidence="4" id="KW-0997">Cell inner membrane</keyword>
<feature type="transmembrane region" description="Helical" evidence="8">
    <location>
        <begin position="166"/>
        <end position="193"/>
    </location>
</feature>
<dbReference type="SUPFAM" id="SSF161098">
    <property type="entry name" value="MetI-like"/>
    <property type="match status" value="2"/>
</dbReference>
<dbReference type="Gene3D" id="1.10.3720.10">
    <property type="entry name" value="MetI-like"/>
    <property type="match status" value="2"/>
</dbReference>
<keyword evidence="6 8" id="KW-1133">Transmembrane helix</keyword>
<keyword evidence="5 8" id="KW-0812">Transmembrane</keyword>
<feature type="transmembrane region" description="Helical" evidence="8">
    <location>
        <begin position="382"/>
        <end position="404"/>
    </location>
</feature>
<dbReference type="InterPro" id="IPR000515">
    <property type="entry name" value="MetI-like"/>
</dbReference>
<feature type="domain" description="ABC transmembrane type-1" evidence="10">
    <location>
        <begin position="83"/>
        <end position="293"/>
    </location>
</feature>
<feature type="transmembrane region" description="Helical" evidence="8">
    <location>
        <begin position="121"/>
        <end position="141"/>
    </location>
</feature>
<name>A0A512N6C7_9HYPH</name>
<evidence type="ECO:0000256" key="5">
    <source>
        <dbReference type="ARBA" id="ARBA00022692"/>
    </source>
</evidence>